<proteinExistence type="predicted"/>
<dbReference type="AlphaFoldDB" id="A0AAV2FUV5"/>
<keyword evidence="3" id="KW-1185">Reference proteome</keyword>
<feature type="region of interest" description="Disordered" evidence="1">
    <location>
        <begin position="92"/>
        <end position="114"/>
    </location>
</feature>
<feature type="compositionally biased region" description="Basic and acidic residues" evidence="1">
    <location>
        <begin position="64"/>
        <end position="73"/>
    </location>
</feature>
<sequence length="114" mass="12003">MACVGGWGIAEDAAAEGLVGRGRICGVGGGTKTRSGVVVSRDWGRRRISRAEGDAEHGWNGGRGSREAEHERNMAGTIQILRLEVGERKMVEVKGSGKSTREIGRDDGGIGDGR</sequence>
<name>A0AAV2FUV5_9ROSI</name>
<evidence type="ECO:0000256" key="1">
    <source>
        <dbReference type="SAM" id="MobiDB-lite"/>
    </source>
</evidence>
<evidence type="ECO:0000313" key="2">
    <source>
        <dbReference type="EMBL" id="CAL1401737.1"/>
    </source>
</evidence>
<feature type="region of interest" description="Disordered" evidence="1">
    <location>
        <begin position="52"/>
        <end position="73"/>
    </location>
</feature>
<feature type="compositionally biased region" description="Basic and acidic residues" evidence="1">
    <location>
        <begin position="99"/>
        <end position="114"/>
    </location>
</feature>
<accession>A0AAV2FUV5</accession>
<gene>
    <name evidence="2" type="ORF">LTRI10_LOCUS41780</name>
</gene>
<reference evidence="2 3" key="1">
    <citation type="submission" date="2024-04" db="EMBL/GenBank/DDBJ databases">
        <authorList>
            <person name="Fracassetti M."/>
        </authorList>
    </citation>
    <scope>NUCLEOTIDE SEQUENCE [LARGE SCALE GENOMIC DNA]</scope>
</reference>
<organism evidence="2 3">
    <name type="scientific">Linum trigynum</name>
    <dbReference type="NCBI Taxonomy" id="586398"/>
    <lineage>
        <taxon>Eukaryota</taxon>
        <taxon>Viridiplantae</taxon>
        <taxon>Streptophyta</taxon>
        <taxon>Embryophyta</taxon>
        <taxon>Tracheophyta</taxon>
        <taxon>Spermatophyta</taxon>
        <taxon>Magnoliopsida</taxon>
        <taxon>eudicotyledons</taxon>
        <taxon>Gunneridae</taxon>
        <taxon>Pentapetalae</taxon>
        <taxon>rosids</taxon>
        <taxon>fabids</taxon>
        <taxon>Malpighiales</taxon>
        <taxon>Linaceae</taxon>
        <taxon>Linum</taxon>
    </lineage>
</organism>
<protein>
    <submittedName>
        <fullName evidence="2">Uncharacterized protein</fullName>
    </submittedName>
</protein>
<evidence type="ECO:0000313" key="3">
    <source>
        <dbReference type="Proteomes" id="UP001497516"/>
    </source>
</evidence>
<dbReference type="Proteomes" id="UP001497516">
    <property type="component" value="Chromosome 7"/>
</dbReference>
<dbReference type="EMBL" id="OZ034820">
    <property type="protein sequence ID" value="CAL1401737.1"/>
    <property type="molecule type" value="Genomic_DNA"/>
</dbReference>